<dbReference type="WBParaSite" id="ALUE_0000394901-mRNA-1">
    <property type="protein sequence ID" value="ALUE_0000394901-mRNA-1"/>
    <property type="gene ID" value="ALUE_0000394901"/>
</dbReference>
<evidence type="ECO:0000313" key="2">
    <source>
        <dbReference type="WBParaSite" id="ALUE_0000394901-mRNA-1"/>
    </source>
</evidence>
<keyword evidence="1" id="KW-1185">Reference proteome</keyword>
<proteinExistence type="predicted"/>
<sequence>MAFLKASKNAVNAAHILKKLQAISDNERIERNVLRWLLWTRKSELRADTVTRIIACLSVHAMPYTMLGTNFFADQLCRPIKAVFTSIWMPLLRFSVFMVIQKVSSNMVAYITWESRSRNYFTGSMFEGERRILMLISQPDSLAINELSLSKPQIPNSVESNIVVEGRMESGTSKLPSEVFRKRQRFISRFSPLELISTFTVER</sequence>
<name>A0A9J2P325_ASCLU</name>
<dbReference type="AlphaFoldDB" id="A0A9J2P325"/>
<organism evidence="1 2">
    <name type="scientific">Ascaris lumbricoides</name>
    <name type="common">Giant roundworm</name>
    <dbReference type="NCBI Taxonomy" id="6252"/>
    <lineage>
        <taxon>Eukaryota</taxon>
        <taxon>Metazoa</taxon>
        <taxon>Ecdysozoa</taxon>
        <taxon>Nematoda</taxon>
        <taxon>Chromadorea</taxon>
        <taxon>Rhabditida</taxon>
        <taxon>Spirurina</taxon>
        <taxon>Ascaridomorpha</taxon>
        <taxon>Ascaridoidea</taxon>
        <taxon>Ascarididae</taxon>
        <taxon>Ascaris</taxon>
    </lineage>
</organism>
<evidence type="ECO:0000313" key="1">
    <source>
        <dbReference type="Proteomes" id="UP000036681"/>
    </source>
</evidence>
<dbReference type="Proteomes" id="UP000036681">
    <property type="component" value="Unplaced"/>
</dbReference>
<accession>A0A9J2P325</accession>
<reference evidence="2" key="1">
    <citation type="submission" date="2023-03" db="UniProtKB">
        <authorList>
            <consortium name="WormBaseParasite"/>
        </authorList>
    </citation>
    <scope>IDENTIFICATION</scope>
</reference>
<protein>
    <submittedName>
        <fullName evidence="2">Uncharacterized protein</fullName>
    </submittedName>
</protein>